<dbReference type="OrthoDB" id="5431013at2759"/>
<dbReference type="GO" id="GO:0006355">
    <property type="term" value="P:regulation of DNA-templated transcription"/>
    <property type="evidence" value="ECO:0007669"/>
    <property type="project" value="InterPro"/>
</dbReference>
<evidence type="ECO:0008006" key="4">
    <source>
        <dbReference type="Google" id="ProtNLM"/>
    </source>
</evidence>
<feature type="region of interest" description="Disordered" evidence="1">
    <location>
        <begin position="545"/>
        <end position="624"/>
    </location>
</feature>
<proteinExistence type="predicted"/>
<dbReference type="EMBL" id="AMGX01000001">
    <property type="protein sequence ID" value="EXJ75731.1"/>
    <property type="molecule type" value="Genomic_DNA"/>
</dbReference>
<evidence type="ECO:0000313" key="2">
    <source>
        <dbReference type="EMBL" id="EXJ75731.1"/>
    </source>
</evidence>
<comment type="caution">
    <text evidence="2">The sequence shown here is derived from an EMBL/GenBank/DDBJ whole genome shotgun (WGS) entry which is preliminary data.</text>
</comment>
<feature type="compositionally biased region" description="Polar residues" evidence="1">
    <location>
        <begin position="545"/>
        <end position="556"/>
    </location>
</feature>
<dbReference type="PANTHER" id="PTHR36167:SF4">
    <property type="entry name" value="FUNGAL N-TERMINAL DOMAIN-CONTAINING PROTEIN"/>
    <property type="match status" value="1"/>
</dbReference>
<dbReference type="RefSeq" id="XP_007739048.1">
    <property type="nucleotide sequence ID" value="XM_007740858.1"/>
</dbReference>
<evidence type="ECO:0000313" key="3">
    <source>
        <dbReference type="Proteomes" id="UP000019471"/>
    </source>
</evidence>
<sequence>MAEVVGLISSIVDSAGAGIKLSITLDMFSETVATAPDQVKNIARDVSLTASVLEELGTYLKQDDQARLYSVSAVKMATGVVAECEGVFKDIDAVVAGAVESTSKKGLKKEGGKLALSATDSLKWPFLQPKMEVLQGNLERLKSTLVLMLNVLTYARDLRVEKKTSSEDDNGYQRTLLENLLRANEEATRKYQHLLKTIGPQDETVILEQTQSPDSGASAPEAPSADSPFTGLSKSTVSNQDVTVASPQHISLPHPEFESNIRGCLEHIERALLQFEQSSSVASHSRRVGMHIELEKEFGDSRYAPGRPNPWAVLSIVRKEQQGWPEQNYTPFHLESNASDDLDMYASVAAGALESINIEDEGSTAVHRVQNQRRAQAQVIDPVAVAVMRERASQRAVTFGASESKTEPLDASAPGSRNRSTRKPWYSSVWESLPSPTAAIDSIQQTVKNSGLFFGVEEESENPDTVLEFNKERAGDAGVLQRFDSTGPTLTRSPTFDDILNPLSFVKGRLAPSLPATSTAQVPDLEGAGRSCTTAPLPEAAVEVESTQQEATNLLSTEDADKDTQAPATMGEGSAAAPVSTNRTESPPTEAGPDGSLKDEVESSVEDRTGKEEGAAEGEPDAIDRLLKEWTTLYTEK</sequence>
<feature type="region of interest" description="Disordered" evidence="1">
    <location>
        <begin position="398"/>
        <end position="421"/>
    </location>
</feature>
<gene>
    <name evidence="2" type="ORF">A1O5_00238</name>
</gene>
<dbReference type="STRING" id="1182543.W9XFL3"/>
<feature type="region of interest" description="Disordered" evidence="1">
    <location>
        <begin position="211"/>
        <end position="236"/>
    </location>
</feature>
<dbReference type="HOGENOM" id="CLU_494343_0_0_1"/>
<keyword evidence="3" id="KW-1185">Reference proteome</keyword>
<protein>
    <recommendedName>
        <fullName evidence="4">Fungal N-terminal domain-containing protein</fullName>
    </recommendedName>
</protein>
<dbReference type="InterPro" id="IPR039327">
    <property type="entry name" value="CON7-like"/>
</dbReference>
<reference evidence="2 3" key="1">
    <citation type="submission" date="2013-03" db="EMBL/GenBank/DDBJ databases">
        <title>The Genome Sequence of Cladophialophora psammophila CBS 110553.</title>
        <authorList>
            <consortium name="The Broad Institute Genomics Platform"/>
            <person name="Cuomo C."/>
            <person name="de Hoog S."/>
            <person name="Gorbushina A."/>
            <person name="Walker B."/>
            <person name="Young S.K."/>
            <person name="Zeng Q."/>
            <person name="Gargeya S."/>
            <person name="Fitzgerald M."/>
            <person name="Haas B."/>
            <person name="Abouelleil A."/>
            <person name="Allen A.W."/>
            <person name="Alvarado L."/>
            <person name="Arachchi H.M."/>
            <person name="Berlin A.M."/>
            <person name="Chapman S.B."/>
            <person name="Gainer-Dewar J."/>
            <person name="Goldberg J."/>
            <person name="Griggs A."/>
            <person name="Gujja S."/>
            <person name="Hansen M."/>
            <person name="Howarth C."/>
            <person name="Imamovic A."/>
            <person name="Ireland A."/>
            <person name="Larimer J."/>
            <person name="McCowan C."/>
            <person name="Murphy C."/>
            <person name="Pearson M."/>
            <person name="Poon T.W."/>
            <person name="Priest M."/>
            <person name="Roberts A."/>
            <person name="Saif S."/>
            <person name="Shea T."/>
            <person name="Sisk P."/>
            <person name="Sykes S."/>
            <person name="Wortman J."/>
            <person name="Nusbaum C."/>
            <person name="Birren B."/>
        </authorList>
    </citation>
    <scope>NUCLEOTIDE SEQUENCE [LARGE SCALE GENOMIC DNA]</scope>
    <source>
        <strain evidence="2 3">CBS 110553</strain>
    </source>
</reference>
<dbReference type="GeneID" id="19184975"/>
<dbReference type="PANTHER" id="PTHR36167">
    <property type="entry name" value="C2H2 FINGER DOMAIN TRANSCRIPTION FACTOR (EUROFUNG)-RELATED"/>
    <property type="match status" value="1"/>
</dbReference>
<feature type="compositionally biased region" description="Basic and acidic residues" evidence="1">
    <location>
        <begin position="596"/>
        <end position="614"/>
    </location>
</feature>
<feature type="compositionally biased region" description="Low complexity" evidence="1">
    <location>
        <begin position="212"/>
        <end position="228"/>
    </location>
</feature>
<dbReference type="AlphaFoldDB" id="W9XFL3"/>
<dbReference type="Proteomes" id="UP000019471">
    <property type="component" value="Unassembled WGS sequence"/>
</dbReference>
<organism evidence="2 3">
    <name type="scientific">Cladophialophora psammophila CBS 110553</name>
    <dbReference type="NCBI Taxonomy" id="1182543"/>
    <lineage>
        <taxon>Eukaryota</taxon>
        <taxon>Fungi</taxon>
        <taxon>Dikarya</taxon>
        <taxon>Ascomycota</taxon>
        <taxon>Pezizomycotina</taxon>
        <taxon>Eurotiomycetes</taxon>
        <taxon>Chaetothyriomycetidae</taxon>
        <taxon>Chaetothyriales</taxon>
        <taxon>Herpotrichiellaceae</taxon>
        <taxon>Cladophialophora</taxon>
    </lineage>
</organism>
<name>W9XFL3_9EURO</name>
<dbReference type="eggNOG" id="ENOG502SVHP">
    <property type="taxonomic scope" value="Eukaryota"/>
</dbReference>
<accession>W9XFL3</accession>
<evidence type="ECO:0000256" key="1">
    <source>
        <dbReference type="SAM" id="MobiDB-lite"/>
    </source>
</evidence>